<dbReference type="EMBL" id="UOFE01000029">
    <property type="protein sequence ID" value="VAW52566.1"/>
    <property type="molecule type" value="Genomic_DNA"/>
</dbReference>
<evidence type="ECO:0008006" key="2">
    <source>
        <dbReference type="Google" id="ProtNLM"/>
    </source>
</evidence>
<organism evidence="1">
    <name type="scientific">hydrothermal vent metagenome</name>
    <dbReference type="NCBI Taxonomy" id="652676"/>
    <lineage>
        <taxon>unclassified sequences</taxon>
        <taxon>metagenomes</taxon>
        <taxon>ecological metagenomes</taxon>
    </lineage>
</organism>
<protein>
    <recommendedName>
        <fullName evidence="2">CRISPR-associated protein Cas2</fullName>
    </recommendedName>
</protein>
<evidence type="ECO:0000313" key="1">
    <source>
        <dbReference type="EMBL" id="VAW52566.1"/>
    </source>
</evidence>
<reference evidence="1" key="1">
    <citation type="submission" date="2018-06" db="EMBL/GenBank/DDBJ databases">
        <authorList>
            <person name="Zhirakovskaya E."/>
        </authorList>
    </citation>
    <scope>NUCLEOTIDE SEQUENCE</scope>
</reference>
<accession>A0A3B0X733</accession>
<dbReference type="AlphaFoldDB" id="A0A3B0X733"/>
<gene>
    <name evidence="1" type="ORF">MNBD_GAMMA05-880</name>
</gene>
<name>A0A3B0X733_9ZZZZ</name>
<proteinExistence type="predicted"/>
<sequence length="82" mass="9366">MALYFLTYDLAKSKSSQALLDELKQLDALRILKAKWCFSSDSTSAKELRNRFKSVVDDEVSFLLFEVSDWASLNLDVTPNDL</sequence>